<accession>A0A4Y9XX53</accession>
<dbReference type="STRING" id="34475.A0A4Y9XX53"/>
<evidence type="ECO:0000256" key="1">
    <source>
        <dbReference type="SAM" id="MobiDB-lite"/>
    </source>
</evidence>
<dbReference type="SMART" id="SM00128">
    <property type="entry name" value="IPPc"/>
    <property type="match status" value="1"/>
</dbReference>
<proteinExistence type="predicted"/>
<feature type="compositionally biased region" description="Low complexity" evidence="1">
    <location>
        <begin position="23"/>
        <end position="35"/>
    </location>
</feature>
<feature type="domain" description="Inositol polyphosphate-related phosphatase" evidence="2">
    <location>
        <begin position="504"/>
        <end position="829"/>
    </location>
</feature>
<evidence type="ECO:0000313" key="3">
    <source>
        <dbReference type="EMBL" id="TFY54690.1"/>
    </source>
</evidence>
<feature type="compositionally biased region" description="Polar residues" evidence="1">
    <location>
        <begin position="70"/>
        <end position="82"/>
    </location>
</feature>
<organism evidence="3 4">
    <name type="scientific">Rhodofomes roseus</name>
    <dbReference type="NCBI Taxonomy" id="34475"/>
    <lineage>
        <taxon>Eukaryota</taxon>
        <taxon>Fungi</taxon>
        <taxon>Dikarya</taxon>
        <taxon>Basidiomycota</taxon>
        <taxon>Agaricomycotina</taxon>
        <taxon>Agaricomycetes</taxon>
        <taxon>Polyporales</taxon>
        <taxon>Rhodofomes</taxon>
    </lineage>
</organism>
<dbReference type="InterPro" id="IPR036322">
    <property type="entry name" value="WD40_repeat_dom_sf"/>
</dbReference>
<feature type="region of interest" description="Disordered" evidence="1">
    <location>
        <begin position="1"/>
        <end position="126"/>
    </location>
</feature>
<comment type="caution">
    <text evidence="3">The sequence shown here is derived from an EMBL/GenBank/DDBJ whole genome shotgun (WGS) entry which is preliminary data.</text>
</comment>
<dbReference type="PANTHER" id="PTHR11200">
    <property type="entry name" value="INOSITOL 5-PHOSPHATASE"/>
    <property type="match status" value="1"/>
</dbReference>
<name>A0A4Y9XX53_9APHY</name>
<evidence type="ECO:0000313" key="4">
    <source>
        <dbReference type="Proteomes" id="UP000298390"/>
    </source>
</evidence>
<dbReference type="Proteomes" id="UP000298390">
    <property type="component" value="Unassembled WGS sequence"/>
</dbReference>
<dbReference type="SUPFAM" id="SSF56219">
    <property type="entry name" value="DNase I-like"/>
    <property type="match status" value="1"/>
</dbReference>
<dbReference type="SUPFAM" id="SSF50978">
    <property type="entry name" value="WD40 repeat-like"/>
    <property type="match status" value="1"/>
</dbReference>
<evidence type="ECO:0000259" key="2">
    <source>
        <dbReference type="SMART" id="SM00128"/>
    </source>
</evidence>
<dbReference type="GO" id="GO:0046856">
    <property type="term" value="P:phosphatidylinositol dephosphorylation"/>
    <property type="evidence" value="ECO:0007669"/>
    <property type="project" value="InterPro"/>
</dbReference>
<dbReference type="InterPro" id="IPR000300">
    <property type="entry name" value="IPPc"/>
</dbReference>
<dbReference type="Gene3D" id="3.60.10.10">
    <property type="entry name" value="Endonuclease/exonuclease/phosphatase"/>
    <property type="match status" value="1"/>
</dbReference>
<sequence length="865" mass="95915">MRASHSPRPSIPPPRPPPRHKSSVQAPSPSLASVASPPPLPARRGTATPVDEPPRRFPPRMHDGEASLQPHANTAPPTTSPTIDRKTFGHHPPPPTRTIGLNDKLPAARRQASGSSSESEEEEFKKVELLPDMTRSSRRPPVVDCHNYSEFHIHVPAYTSTVAVSGHTVAVAHHHHIKIYDLSVSEAPVWNIDSRDAGLDKLNGFKVTAMEFRPTLNATDRGAFLWLGCKDGTLLELDIRSGTIAAAKPVAHAHAVTHMFRHARAMVTMDDAGKVLVFAPEPDSTDDVHLVYTQPRVVRIADKQEFAKLLGGQLWTSTRDPNGGGSVASTSRGPIVRVYDVFSPGSTGRSLLPTEHLGAVTSGTILPSQPDKVFLGHEGGHVSIWQLVTKDGIPMCEEVVKVSTSDVLSLEGVNDRLWAGGRSGMISAFDVVPRPWVATNCWQAHTKLPVLKLTVDTWSIERLGRLTVYSIGRDEKLRFWDGLLGTQWVDQELIKREAEFSTFRAVKVLVVSWNLDSAKPETLTGTPENINFLNDALKSVDDPDIIAFGFQELIDLESRKMAAKTVLLGGKNKTPDGAISQKVSTSYKKWYDRLVLAVKMAMPPDEPYTVIHTENLVGLFSCIFVKNTERISLKHVAITTIKRGMGGRYGNKGGIVARFVIDDTSICFINCHLAAGQHHVRQRNADVAAMLEEKSVFPESDAVEEPLAYVNGGDGSMVLDHEVVFMNGDMNYRIEHRRDFVAGAIKAGEIESLLAYDQLLREMKNNRAFRLRSFMEGPITFAPTYKYDRRSNEYDTSEKARLHYLRYEANVSDHRPISAAFRMTVKSVQHEARAHVKGEVIARWKQHERALLEACHQFFVDQAMI</sequence>
<dbReference type="InterPro" id="IPR036691">
    <property type="entry name" value="Endo/exonu/phosph_ase_sf"/>
</dbReference>
<protein>
    <recommendedName>
        <fullName evidence="2">Inositol polyphosphate-related phosphatase domain-containing protein</fullName>
    </recommendedName>
</protein>
<dbReference type="InterPro" id="IPR015943">
    <property type="entry name" value="WD40/YVTN_repeat-like_dom_sf"/>
</dbReference>
<reference evidence="3 4" key="1">
    <citation type="submission" date="2019-01" db="EMBL/GenBank/DDBJ databases">
        <title>Genome sequencing of the rare red list fungi Fomitopsis rosea.</title>
        <authorList>
            <person name="Buettner E."/>
            <person name="Kellner H."/>
        </authorList>
    </citation>
    <scope>NUCLEOTIDE SEQUENCE [LARGE SCALE GENOMIC DNA]</scope>
    <source>
        <strain evidence="3 4">DSM 105464</strain>
    </source>
</reference>
<dbReference type="Pfam" id="PF22669">
    <property type="entry name" value="Exo_endo_phos2"/>
    <property type="match status" value="1"/>
</dbReference>
<dbReference type="InterPro" id="IPR046985">
    <property type="entry name" value="IP5"/>
</dbReference>
<dbReference type="EMBL" id="SEKV01000670">
    <property type="protein sequence ID" value="TFY54690.1"/>
    <property type="molecule type" value="Genomic_DNA"/>
</dbReference>
<dbReference type="GO" id="GO:0004439">
    <property type="term" value="F:phosphatidylinositol-4,5-bisphosphate 5-phosphatase activity"/>
    <property type="evidence" value="ECO:0007669"/>
    <property type="project" value="TreeGrafter"/>
</dbReference>
<dbReference type="PANTHER" id="PTHR11200:SF240">
    <property type="entry name" value="INOSITOL POLYPHOSPHATE 5-PHOSPHATASE C9G1.10C-RELATED"/>
    <property type="match status" value="1"/>
</dbReference>
<dbReference type="AlphaFoldDB" id="A0A4Y9XX53"/>
<dbReference type="Gene3D" id="2.130.10.10">
    <property type="entry name" value="YVTN repeat-like/Quinoprotein amine dehydrogenase"/>
    <property type="match status" value="1"/>
</dbReference>
<feature type="compositionally biased region" description="Basic and acidic residues" evidence="1">
    <location>
        <begin position="52"/>
        <end position="65"/>
    </location>
</feature>
<dbReference type="CDD" id="cd22541">
    <property type="entry name" value="SP5_N"/>
    <property type="match status" value="1"/>
</dbReference>
<gene>
    <name evidence="3" type="ORF">EVJ58_g8713</name>
</gene>